<name>A0A843XQ99_COLES</name>
<evidence type="ECO:0000313" key="2">
    <source>
        <dbReference type="Proteomes" id="UP000652761"/>
    </source>
</evidence>
<dbReference type="Proteomes" id="UP000652761">
    <property type="component" value="Unassembled WGS sequence"/>
</dbReference>
<proteinExistence type="predicted"/>
<comment type="caution">
    <text evidence="1">The sequence shown here is derived from an EMBL/GenBank/DDBJ whole genome shotgun (WGS) entry which is preliminary data.</text>
</comment>
<accession>A0A843XQ99</accession>
<protein>
    <submittedName>
        <fullName evidence="1">Uncharacterized protein</fullName>
    </submittedName>
</protein>
<sequence length="108" mass="12030">VFFEMHSWRQHSVPLTACLGWLASRSMDVYLSVGGTLCGCQVTYLNAFSDPLAYKNTLFSAELSLLGSWFLLTLLTEEGSVHHRLMYVSTARKWLSTATVLPEPVSGE</sequence>
<dbReference type="AlphaFoldDB" id="A0A843XQ99"/>
<feature type="non-terminal residue" evidence="1">
    <location>
        <position position="1"/>
    </location>
</feature>
<keyword evidence="2" id="KW-1185">Reference proteome</keyword>
<dbReference type="EMBL" id="NMUH01010890">
    <property type="protein sequence ID" value="MQM21343.1"/>
    <property type="molecule type" value="Genomic_DNA"/>
</dbReference>
<evidence type="ECO:0000313" key="1">
    <source>
        <dbReference type="EMBL" id="MQM21343.1"/>
    </source>
</evidence>
<organism evidence="1 2">
    <name type="scientific">Colocasia esculenta</name>
    <name type="common">Wild taro</name>
    <name type="synonym">Arum esculentum</name>
    <dbReference type="NCBI Taxonomy" id="4460"/>
    <lineage>
        <taxon>Eukaryota</taxon>
        <taxon>Viridiplantae</taxon>
        <taxon>Streptophyta</taxon>
        <taxon>Embryophyta</taxon>
        <taxon>Tracheophyta</taxon>
        <taxon>Spermatophyta</taxon>
        <taxon>Magnoliopsida</taxon>
        <taxon>Liliopsida</taxon>
        <taxon>Araceae</taxon>
        <taxon>Aroideae</taxon>
        <taxon>Colocasieae</taxon>
        <taxon>Colocasia</taxon>
    </lineage>
</organism>
<gene>
    <name evidence="1" type="ORF">Taro_054382</name>
</gene>
<reference evidence="1" key="1">
    <citation type="submission" date="2017-07" db="EMBL/GenBank/DDBJ databases">
        <title>Taro Niue Genome Assembly and Annotation.</title>
        <authorList>
            <person name="Atibalentja N."/>
            <person name="Keating K."/>
            <person name="Fields C.J."/>
        </authorList>
    </citation>
    <scope>NUCLEOTIDE SEQUENCE</scope>
    <source>
        <strain evidence="1">Niue_2</strain>
        <tissue evidence="1">Leaf</tissue>
    </source>
</reference>